<dbReference type="InterPro" id="IPR055558">
    <property type="entry name" value="DUF7134"/>
</dbReference>
<comment type="catalytic activity">
    <reaction evidence="1">
        <text>ATP + protein L-histidine = ADP + protein N-phospho-L-histidine.</text>
        <dbReference type="EC" id="2.7.13.3"/>
    </reaction>
</comment>
<dbReference type="Gene3D" id="3.30.565.10">
    <property type="entry name" value="Histidine kinase-like ATPase, C-terminal domain"/>
    <property type="match status" value="1"/>
</dbReference>
<evidence type="ECO:0000259" key="12">
    <source>
        <dbReference type="Pfam" id="PF23539"/>
    </source>
</evidence>
<dbReference type="SUPFAM" id="SSF55874">
    <property type="entry name" value="ATPase domain of HSP90 chaperone/DNA topoisomerase II/histidine kinase"/>
    <property type="match status" value="1"/>
</dbReference>
<gene>
    <name evidence="13" type="ORF">JK358_05195</name>
</gene>
<dbReference type="Pfam" id="PF23539">
    <property type="entry name" value="DUF7134"/>
    <property type="match status" value="1"/>
</dbReference>
<evidence type="ECO:0000256" key="1">
    <source>
        <dbReference type="ARBA" id="ARBA00000085"/>
    </source>
</evidence>
<evidence type="ECO:0000259" key="11">
    <source>
        <dbReference type="Pfam" id="PF07730"/>
    </source>
</evidence>
<keyword evidence="4" id="KW-0808">Transferase</keyword>
<feature type="transmembrane region" description="Helical" evidence="9">
    <location>
        <begin position="60"/>
        <end position="78"/>
    </location>
</feature>
<name>A0ABS1LZE0_9NOCA</name>
<evidence type="ECO:0000256" key="4">
    <source>
        <dbReference type="ARBA" id="ARBA00022679"/>
    </source>
</evidence>
<keyword evidence="14" id="KW-1185">Reference proteome</keyword>
<evidence type="ECO:0000256" key="7">
    <source>
        <dbReference type="ARBA" id="ARBA00022840"/>
    </source>
</evidence>
<evidence type="ECO:0000259" key="10">
    <source>
        <dbReference type="Pfam" id="PF02518"/>
    </source>
</evidence>
<evidence type="ECO:0000256" key="3">
    <source>
        <dbReference type="ARBA" id="ARBA00022553"/>
    </source>
</evidence>
<keyword evidence="9" id="KW-0472">Membrane</keyword>
<feature type="domain" description="Histidine kinase/HSP90-like ATPase" evidence="10">
    <location>
        <begin position="292"/>
        <end position="380"/>
    </location>
</feature>
<feature type="transmembrane region" description="Helical" evidence="9">
    <location>
        <begin position="84"/>
        <end position="101"/>
    </location>
</feature>
<dbReference type="Gene3D" id="1.20.5.1930">
    <property type="match status" value="1"/>
</dbReference>
<feature type="transmembrane region" description="Helical" evidence="9">
    <location>
        <begin position="38"/>
        <end position="53"/>
    </location>
</feature>
<reference evidence="13 14" key="1">
    <citation type="submission" date="2021-01" db="EMBL/GenBank/DDBJ databases">
        <title>WGS of actinomycetes isolated from Thailand.</title>
        <authorList>
            <person name="Thawai C."/>
        </authorList>
    </citation>
    <scope>NUCLEOTIDE SEQUENCE [LARGE SCALE GENOMIC DNA]</scope>
    <source>
        <strain evidence="13 14">LPG 2</strain>
    </source>
</reference>
<dbReference type="GO" id="GO:0016301">
    <property type="term" value="F:kinase activity"/>
    <property type="evidence" value="ECO:0007669"/>
    <property type="project" value="UniProtKB-KW"/>
</dbReference>
<feature type="transmembrane region" description="Helical" evidence="9">
    <location>
        <begin position="12"/>
        <end position="32"/>
    </location>
</feature>
<proteinExistence type="predicted"/>
<feature type="domain" description="Signal transduction histidine kinase subgroup 3 dimerisation and phosphoacceptor" evidence="11">
    <location>
        <begin position="182"/>
        <end position="247"/>
    </location>
</feature>
<comment type="caution">
    <text evidence="13">The sequence shown here is derived from an EMBL/GenBank/DDBJ whole genome shotgun (WGS) entry which is preliminary data.</text>
</comment>
<organism evidence="13 14">
    <name type="scientific">Nocardia acididurans</name>
    <dbReference type="NCBI Taxonomy" id="2802282"/>
    <lineage>
        <taxon>Bacteria</taxon>
        <taxon>Bacillati</taxon>
        <taxon>Actinomycetota</taxon>
        <taxon>Actinomycetes</taxon>
        <taxon>Mycobacteriales</taxon>
        <taxon>Nocardiaceae</taxon>
        <taxon>Nocardia</taxon>
    </lineage>
</organism>
<keyword evidence="9" id="KW-1133">Transmembrane helix</keyword>
<dbReference type="InterPro" id="IPR011712">
    <property type="entry name" value="Sig_transdc_His_kin_sub3_dim/P"/>
</dbReference>
<dbReference type="InterPro" id="IPR003594">
    <property type="entry name" value="HATPase_dom"/>
</dbReference>
<keyword evidence="5" id="KW-0547">Nucleotide-binding</keyword>
<dbReference type="RefSeq" id="WP_201944241.1">
    <property type="nucleotide sequence ID" value="NZ_JAERRJ010000002.1"/>
</dbReference>
<evidence type="ECO:0000256" key="5">
    <source>
        <dbReference type="ARBA" id="ARBA00022741"/>
    </source>
</evidence>
<evidence type="ECO:0000256" key="9">
    <source>
        <dbReference type="SAM" id="Phobius"/>
    </source>
</evidence>
<dbReference type="InterPro" id="IPR036890">
    <property type="entry name" value="HATPase_C_sf"/>
</dbReference>
<evidence type="ECO:0000313" key="13">
    <source>
        <dbReference type="EMBL" id="MBL1073783.1"/>
    </source>
</evidence>
<dbReference type="Proteomes" id="UP000602198">
    <property type="component" value="Unassembled WGS sequence"/>
</dbReference>
<keyword evidence="3" id="KW-0597">Phosphoprotein</keyword>
<dbReference type="EMBL" id="JAERRJ010000002">
    <property type="protein sequence ID" value="MBL1073783.1"/>
    <property type="molecule type" value="Genomic_DNA"/>
</dbReference>
<dbReference type="EC" id="2.7.13.3" evidence="2"/>
<dbReference type="InterPro" id="IPR050482">
    <property type="entry name" value="Sensor_HK_TwoCompSys"/>
</dbReference>
<accession>A0ABS1LZE0</accession>
<keyword evidence="7" id="KW-0067">ATP-binding</keyword>
<evidence type="ECO:0000256" key="6">
    <source>
        <dbReference type="ARBA" id="ARBA00022777"/>
    </source>
</evidence>
<dbReference type="PANTHER" id="PTHR24421:SF10">
    <property type="entry name" value="NITRATE_NITRITE SENSOR PROTEIN NARQ"/>
    <property type="match status" value="1"/>
</dbReference>
<dbReference type="CDD" id="cd16917">
    <property type="entry name" value="HATPase_UhpB-NarQ-NarX-like"/>
    <property type="match status" value="1"/>
</dbReference>
<feature type="domain" description="DUF7134" evidence="12">
    <location>
        <begin position="6"/>
        <end position="153"/>
    </location>
</feature>
<sequence length="390" mass="42096">MRRFSLWLRDKPLISDSMLALGLLVIDVLAIGESTQKAAYLVLSLALTAPIVFRRTHTRVAATVLLVVSISASLIHWAGNDPSVHPALLGLGIMLYTLVAYVGRREGLWYLCALVADTVISWELVGEPEGGDAPFTAVFYALCWTLAEFIGARHAYDAEVAARLAVADYDRERRAHDAVATERTRIARELHDVVAHAVSVIIVQADGARYALRHDPDTAEKALGTIAGTGREALRELRRTVELLRTEHAPEQLPQHGTAGIANLVDMMRSAGLDISLELAGEIDSLSPEISLGIHRIVQESLTNTLRHAGSDAHADVRVIRRDTEVTIEAVDTGGVPATIPGSGLGLVGMRERMAVLGGTLSTGRNSQGGWAVRATIPLDRTDDDRSPLD</sequence>
<keyword evidence="9" id="KW-0812">Transmembrane</keyword>
<keyword evidence="6 13" id="KW-0418">Kinase</keyword>
<protein>
    <recommendedName>
        <fullName evidence="2">histidine kinase</fullName>
        <ecNumber evidence="2">2.7.13.3</ecNumber>
    </recommendedName>
</protein>
<keyword evidence="8" id="KW-0902">Two-component regulatory system</keyword>
<dbReference type="Pfam" id="PF02518">
    <property type="entry name" value="HATPase_c"/>
    <property type="match status" value="1"/>
</dbReference>
<evidence type="ECO:0000256" key="8">
    <source>
        <dbReference type="ARBA" id="ARBA00023012"/>
    </source>
</evidence>
<dbReference type="PANTHER" id="PTHR24421">
    <property type="entry name" value="NITRATE/NITRITE SENSOR PROTEIN NARX-RELATED"/>
    <property type="match status" value="1"/>
</dbReference>
<dbReference type="Pfam" id="PF07730">
    <property type="entry name" value="HisKA_3"/>
    <property type="match status" value="1"/>
</dbReference>
<evidence type="ECO:0000313" key="14">
    <source>
        <dbReference type="Proteomes" id="UP000602198"/>
    </source>
</evidence>
<evidence type="ECO:0000256" key="2">
    <source>
        <dbReference type="ARBA" id="ARBA00012438"/>
    </source>
</evidence>